<keyword evidence="1" id="KW-1133">Transmembrane helix</keyword>
<keyword evidence="1" id="KW-0812">Transmembrane</keyword>
<evidence type="ECO:0000313" key="2">
    <source>
        <dbReference type="EMBL" id="KAJ8896540.1"/>
    </source>
</evidence>
<protein>
    <submittedName>
        <fullName evidence="2">Uncharacterized protein</fullName>
    </submittedName>
</protein>
<evidence type="ECO:0000256" key="1">
    <source>
        <dbReference type="SAM" id="Phobius"/>
    </source>
</evidence>
<comment type="caution">
    <text evidence="2">The sequence shown here is derived from an EMBL/GenBank/DDBJ whole genome shotgun (WGS) entry which is preliminary data.</text>
</comment>
<name>A0ABQ9IIL1_9NEOP</name>
<dbReference type="EMBL" id="JARBHB010000001">
    <property type="protein sequence ID" value="KAJ8896540.1"/>
    <property type="molecule type" value="Genomic_DNA"/>
</dbReference>
<dbReference type="Proteomes" id="UP001159363">
    <property type="component" value="Chromosome 1"/>
</dbReference>
<accession>A0ABQ9IIL1</accession>
<proteinExistence type="predicted"/>
<organism evidence="2 3">
    <name type="scientific">Dryococelus australis</name>
    <dbReference type="NCBI Taxonomy" id="614101"/>
    <lineage>
        <taxon>Eukaryota</taxon>
        <taxon>Metazoa</taxon>
        <taxon>Ecdysozoa</taxon>
        <taxon>Arthropoda</taxon>
        <taxon>Hexapoda</taxon>
        <taxon>Insecta</taxon>
        <taxon>Pterygota</taxon>
        <taxon>Neoptera</taxon>
        <taxon>Polyneoptera</taxon>
        <taxon>Phasmatodea</taxon>
        <taxon>Verophasmatodea</taxon>
        <taxon>Anareolatae</taxon>
        <taxon>Phasmatidae</taxon>
        <taxon>Eurycanthinae</taxon>
        <taxon>Dryococelus</taxon>
    </lineage>
</organism>
<sequence length="326" mass="36104">MTGKVEHDWAVWRSAATELGKFTRVSRPTEKCDAQGGLFGVAIHVRRLAAQVSTYKFMSDWQLSMLYWFGCELATVNATKMSSLARKNLGRRSPITASEPTCQLVAQSIKELFMERHRNEGAGENGDPRENPPTSVIVRYDYHICENSGAATPGIEPGSPRIHPVDKELTAAGNPAVAVSAMRIDWPRGDAPRHLNVATCSLRLSDSRNITRGDECGSAGDSHEVRLQTRRPTAFRWRHCCVTGAVWLKEFRLSGAEKRRSAKGDLGYEHGMSSRLYAQVAHLASFFFFFSNNVIELLVLGAAAVKYFVVFSCGISYKVADKMLSV</sequence>
<reference evidence="2 3" key="1">
    <citation type="submission" date="2023-02" db="EMBL/GenBank/DDBJ databases">
        <title>LHISI_Scaffold_Assembly.</title>
        <authorList>
            <person name="Stuart O.P."/>
            <person name="Cleave R."/>
            <person name="Magrath M.J.L."/>
            <person name="Mikheyev A.S."/>
        </authorList>
    </citation>
    <scope>NUCLEOTIDE SEQUENCE [LARGE SCALE GENOMIC DNA]</scope>
    <source>
        <strain evidence="2">Daus_M_001</strain>
        <tissue evidence="2">Leg muscle</tissue>
    </source>
</reference>
<keyword evidence="3" id="KW-1185">Reference proteome</keyword>
<keyword evidence="1" id="KW-0472">Membrane</keyword>
<evidence type="ECO:0000313" key="3">
    <source>
        <dbReference type="Proteomes" id="UP001159363"/>
    </source>
</evidence>
<gene>
    <name evidence="2" type="ORF">PR048_001884</name>
</gene>
<feature type="transmembrane region" description="Helical" evidence="1">
    <location>
        <begin position="297"/>
        <end position="317"/>
    </location>
</feature>